<dbReference type="Pfam" id="PF17921">
    <property type="entry name" value="Integrase_H2C2"/>
    <property type="match status" value="1"/>
</dbReference>
<dbReference type="InterPro" id="IPR041588">
    <property type="entry name" value="Integrase_H2C2"/>
</dbReference>
<dbReference type="GO" id="GO:0016787">
    <property type="term" value="F:hydrolase activity"/>
    <property type="evidence" value="ECO:0007669"/>
    <property type="project" value="UniProtKB-KW"/>
</dbReference>
<dbReference type="InterPro" id="IPR050951">
    <property type="entry name" value="Retrovirus_Pol_polyprotein"/>
</dbReference>
<feature type="non-terminal residue" evidence="8">
    <location>
        <position position="219"/>
    </location>
</feature>
<dbReference type="PANTHER" id="PTHR37984:SF5">
    <property type="entry name" value="PROTEIN NYNRIN-LIKE"/>
    <property type="match status" value="1"/>
</dbReference>
<dbReference type="OrthoDB" id="5592268at2759"/>
<evidence type="ECO:0000256" key="4">
    <source>
        <dbReference type="ARBA" id="ARBA00022759"/>
    </source>
</evidence>
<dbReference type="Gene3D" id="1.10.340.70">
    <property type="match status" value="1"/>
</dbReference>
<keyword evidence="5" id="KW-0378">Hydrolase</keyword>
<keyword evidence="2" id="KW-0548">Nucleotidyltransferase</keyword>
<dbReference type="Gene3D" id="3.30.420.10">
    <property type="entry name" value="Ribonuclease H-like superfamily/Ribonuclease H"/>
    <property type="match status" value="1"/>
</dbReference>
<sequence>MGNERMISAFSKKLDKCQRNYSVTDKELLALVIGIEKYRHYLLGRPFILRTDHKALTYLWETKNLTGMLLRWSLKLAEYDFRVDYIKGEMNIADEFSRINKEEQVFEVREEGYSREDKKEILKTYHEISGHGSSNTMKFMIKQRYEWKGMYKDMERYCESCEICVRDGEQKINSKNKVIMVEHPNQHWEVDLMGRIHEEEGSKFVFVAIDHFTKWVETR</sequence>
<dbReference type="InterPro" id="IPR036397">
    <property type="entry name" value="RNaseH_sf"/>
</dbReference>
<dbReference type="GO" id="GO:0005634">
    <property type="term" value="C:nucleus"/>
    <property type="evidence" value="ECO:0007669"/>
    <property type="project" value="UniProtKB-ARBA"/>
</dbReference>
<dbReference type="Proteomes" id="UP000740883">
    <property type="component" value="Unassembled WGS sequence"/>
</dbReference>
<dbReference type="SUPFAM" id="SSF53098">
    <property type="entry name" value="Ribonuclease H-like"/>
    <property type="match status" value="1"/>
</dbReference>
<protein>
    <submittedName>
        <fullName evidence="8">Retrovirus-related Pol polyprotein from transposon 17.6</fullName>
    </submittedName>
</protein>
<organism evidence="8 9">
    <name type="scientific">Nosema granulosis</name>
    <dbReference type="NCBI Taxonomy" id="83296"/>
    <lineage>
        <taxon>Eukaryota</taxon>
        <taxon>Fungi</taxon>
        <taxon>Fungi incertae sedis</taxon>
        <taxon>Microsporidia</taxon>
        <taxon>Nosematidae</taxon>
        <taxon>Nosema</taxon>
    </lineage>
</organism>
<dbReference type="PROSITE" id="PS50994">
    <property type="entry name" value="INTEGRASE"/>
    <property type="match status" value="1"/>
</dbReference>
<keyword evidence="9" id="KW-1185">Reference proteome</keyword>
<name>A0A9P6GWC4_9MICR</name>
<evidence type="ECO:0000259" key="7">
    <source>
        <dbReference type="PROSITE" id="PS50994"/>
    </source>
</evidence>
<keyword evidence="6" id="KW-0695">RNA-directed DNA polymerase</keyword>
<proteinExistence type="predicted"/>
<dbReference type="SUPFAM" id="SSF56672">
    <property type="entry name" value="DNA/RNA polymerases"/>
    <property type="match status" value="1"/>
</dbReference>
<evidence type="ECO:0000256" key="2">
    <source>
        <dbReference type="ARBA" id="ARBA00022695"/>
    </source>
</evidence>
<evidence type="ECO:0000256" key="6">
    <source>
        <dbReference type="ARBA" id="ARBA00022918"/>
    </source>
</evidence>
<evidence type="ECO:0000256" key="5">
    <source>
        <dbReference type="ARBA" id="ARBA00022801"/>
    </source>
</evidence>
<evidence type="ECO:0000256" key="3">
    <source>
        <dbReference type="ARBA" id="ARBA00022722"/>
    </source>
</evidence>
<dbReference type="InterPro" id="IPR043502">
    <property type="entry name" value="DNA/RNA_pol_sf"/>
</dbReference>
<dbReference type="Pfam" id="PF17917">
    <property type="entry name" value="RT_RNaseH"/>
    <property type="match status" value="1"/>
</dbReference>
<keyword evidence="1" id="KW-0808">Transferase</keyword>
<dbReference type="GO" id="GO:0015074">
    <property type="term" value="P:DNA integration"/>
    <property type="evidence" value="ECO:0007669"/>
    <property type="project" value="InterPro"/>
</dbReference>
<dbReference type="InterPro" id="IPR041373">
    <property type="entry name" value="RT_RNaseH"/>
</dbReference>
<dbReference type="GO" id="GO:0003964">
    <property type="term" value="F:RNA-directed DNA polymerase activity"/>
    <property type="evidence" value="ECO:0007669"/>
    <property type="project" value="UniProtKB-KW"/>
</dbReference>
<evidence type="ECO:0000313" key="9">
    <source>
        <dbReference type="Proteomes" id="UP000740883"/>
    </source>
</evidence>
<dbReference type="GO" id="GO:0004519">
    <property type="term" value="F:endonuclease activity"/>
    <property type="evidence" value="ECO:0007669"/>
    <property type="project" value="UniProtKB-KW"/>
</dbReference>
<dbReference type="InterPro" id="IPR001584">
    <property type="entry name" value="Integrase_cat-core"/>
</dbReference>
<feature type="domain" description="Integrase catalytic" evidence="7">
    <location>
        <begin position="180"/>
        <end position="219"/>
    </location>
</feature>
<keyword evidence="4" id="KW-0255">Endonuclease</keyword>
<reference evidence="8 9" key="1">
    <citation type="journal article" date="2020" name="Genome Biol. Evol.">
        <title>Comparative genomics of strictly vertically transmitted, feminizing microsporidia endosymbionts of amphipod crustaceans.</title>
        <authorList>
            <person name="Cormier A."/>
            <person name="Chebbi M.A."/>
            <person name="Giraud I."/>
            <person name="Wattier R."/>
            <person name="Teixeira M."/>
            <person name="Gilbert C."/>
            <person name="Rigaud T."/>
            <person name="Cordaux R."/>
        </authorList>
    </citation>
    <scope>NUCLEOTIDE SEQUENCE [LARGE SCALE GENOMIC DNA]</scope>
    <source>
        <strain evidence="8 9">Ou3-Ou53</strain>
    </source>
</reference>
<dbReference type="PANTHER" id="PTHR37984">
    <property type="entry name" value="PROTEIN CBG26694"/>
    <property type="match status" value="1"/>
</dbReference>
<dbReference type="AlphaFoldDB" id="A0A9P6GWC4"/>
<gene>
    <name evidence="8" type="primary">pol_32</name>
    <name evidence="8" type="ORF">NGRA_3379</name>
</gene>
<accession>A0A9P6GWC4</accession>
<comment type="caution">
    <text evidence="8">The sequence shown here is derived from an EMBL/GenBank/DDBJ whole genome shotgun (WGS) entry which is preliminary data.</text>
</comment>
<dbReference type="GO" id="GO:0003676">
    <property type="term" value="F:nucleic acid binding"/>
    <property type="evidence" value="ECO:0007669"/>
    <property type="project" value="InterPro"/>
</dbReference>
<dbReference type="EMBL" id="SBJO01000964">
    <property type="protein sequence ID" value="KAF9752812.1"/>
    <property type="molecule type" value="Genomic_DNA"/>
</dbReference>
<dbReference type="CDD" id="cd09274">
    <property type="entry name" value="RNase_HI_RT_Ty3"/>
    <property type="match status" value="1"/>
</dbReference>
<evidence type="ECO:0000313" key="8">
    <source>
        <dbReference type="EMBL" id="KAF9752812.1"/>
    </source>
</evidence>
<dbReference type="InterPro" id="IPR012337">
    <property type="entry name" value="RNaseH-like_sf"/>
</dbReference>
<keyword evidence="3" id="KW-0540">Nuclease</keyword>
<evidence type="ECO:0000256" key="1">
    <source>
        <dbReference type="ARBA" id="ARBA00022679"/>
    </source>
</evidence>